<dbReference type="RefSeq" id="WP_013424844.1">
    <property type="nucleotide sequence ID" value="NC_014666.1"/>
</dbReference>
<dbReference type="HOGENOM" id="CLU_1249114_0_0_11"/>
<dbReference type="InParanoid" id="E3J2R5"/>
<dbReference type="EMBL" id="CP002299">
    <property type="protein sequence ID" value="ADP81726.1"/>
    <property type="molecule type" value="Genomic_DNA"/>
</dbReference>
<evidence type="ECO:0000256" key="2">
    <source>
        <dbReference type="SAM" id="SignalP"/>
    </source>
</evidence>
<dbReference type="Proteomes" id="UP000002484">
    <property type="component" value="Chromosome"/>
</dbReference>
<accession>E3J2R5</accession>
<evidence type="ECO:0000313" key="3">
    <source>
        <dbReference type="EMBL" id="ADP81726.1"/>
    </source>
</evidence>
<dbReference type="KEGG" id="fri:FraEuI1c_3719"/>
<dbReference type="STRING" id="298654.FraEuI1c_3719"/>
<keyword evidence="4" id="KW-1185">Reference proteome</keyword>
<feature type="chain" id="PRO_5039528874" description="DUF3558 domain-containing protein" evidence="2">
    <location>
        <begin position="25"/>
        <end position="221"/>
    </location>
</feature>
<dbReference type="PROSITE" id="PS51257">
    <property type="entry name" value="PROKAR_LIPOPROTEIN"/>
    <property type="match status" value="1"/>
</dbReference>
<dbReference type="AlphaFoldDB" id="E3J2R5"/>
<feature type="region of interest" description="Disordered" evidence="1">
    <location>
        <begin position="32"/>
        <end position="66"/>
    </location>
</feature>
<gene>
    <name evidence="3" type="ordered locus">FraEuI1c_3719</name>
</gene>
<reference evidence="3 4" key="1">
    <citation type="submission" date="2010-10" db="EMBL/GenBank/DDBJ databases">
        <title>Complete sequence of Frankia sp. EuI1c.</title>
        <authorList>
            <consortium name="US DOE Joint Genome Institute"/>
            <person name="Lucas S."/>
            <person name="Copeland A."/>
            <person name="Lapidus A."/>
            <person name="Cheng J.-F."/>
            <person name="Bruce D."/>
            <person name="Goodwin L."/>
            <person name="Pitluck S."/>
            <person name="Chertkov O."/>
            <person name="Detter J.C."/>
            <person name="Han C."/>
            <person name="Tapia R."/>
            <person name="Land M."/>
            <person name="Hauser L."/>
            <person name="Jeffries C."/>
            <person name="Kyrpides N."/>
            <person name="Ivanova N."/>
            <person name="Mikhailova N."/>
            <person name="Beauchemin N."/>
            <person name="Sen A."/>
            <person name="Sur S.A."/>
            <person name="Gtari M."/>
            <person name="Wall L."/>
            <person name="Tisa L."/>
            <person name="Woyke T."/>
        </authorList>
    </citation>
    <scope>NUCLEOTIDE SEQUENCE [LARGE SCALE GENOMIC DNA]</scope>
    <source>
        <strain evidence="4">DSM 45817 / CECT 9037 / EuI1c</strain>
    </source>
</reference>
<feature type="compositionally biased region" description="Low complexity" evidence="1">
    <location>
        <begin position="35"/>
        <end position="52"/>
    </location>
</feature>
<evidence type="ECO:0000256" key="1">
    <source>
        <dbReference type="SAM" id="MobiDB-lite"/>
    </source>
</evidence>
<name>E3J2R5_PSEI1</name>
<protein>
    <recommendedName>
        <fullName evidence="5">DUF3558 domain-containing protein</fullName>
    </recommendedName>
</protein>
<sequence precursor="true">MRTQTLRTRTLPVAAGLAGALAVAACSAVSTSDQPTRAPSAAASTPTAIGSAGTAGTGPSGAARPATFRLPRSACDLADMAAVERLTGRSPVAPRSVAMSAPKQGQTFLSCAFTAGFVPVGALTVGVRDAGRTGVSAREELDDSVSASEYGRGASQDVTGLGDAARYGTTPSLAGITFATIWVVEVRGTQVLDLSVTSAAKTPSAARDPLVAMARTALAGL</sequence>
<feature type="signal peptide" evidence="2">
    <location>
        <begin position="1"/>
        <end position="24"/>
    </location>
</feature>
<keyword evidence="2" id="KW-0732">Signal</keyword>
<proteinExistence type="predicted"/>
<evidence type="ECO:0008006" key="5">
    <source>
        <dbReference type="Google" id="ProtNLM"/>
    </source>
</evidence>
<dbReference type="OrthoDB" id="3213939at2"/>
<organism evidence="3 4">
    <name type="scientific">Pseudofrankia inefficax (strain DSM 45817 / CECT 9037 / DDB 130130 / EuI1c)</name>
    <name type="common">Frankia inefficax</name>
    <dbReference type="NCBI Taxonomy" id="298654"/>
    <lineage>
        <taxon>Bacteria</taxon>
        <taxon>Bacillati</taxon>
        <taxon>Actinomycetota</taxon>
        <taxon>Actinomycetes</taxon>
        <taxon>Frankiales</taxon>
        <taxon>Frankiaceae</taxon>
        <taxon>Pseudofrankia</taxon>
    </lineage>
</organism>
<evidence type="ECO:0000313" key="4">
    <source>
        <dbReference type="Proteomes" id="UP000002484"/>
    </source>
</evidence>